<keyword evidence="5" id="KW-0029">Amino-acid transport</keyword>
<dbReference type="Proteomes" id="UP001500984">
    <property type="component" value="Unassembled WGS sequence"/>
</dbReference>
<evidence type="ECO:0000256" key="10">
    <source>
        <dbReference type="SAM" id="Phobius"/>
    </source>
</evidence>
<feature type="compositionally biased region" description="Low complexity" evidence="9">
    <location>
        <begin position="147"/>
        <end position="162"/>
    </location>
</feature>
<proteinExistence type="inferred from homology"/>
<dbReference type="Pfam" id="PF02653">
    <property type="entry name" value="BPD_transp_2"/>
    <property type="match status" value="1"/>
</dbReference>
<dbReference type="EMBL" id="BAAAPZ010000002">
    <property type="protein sequence ID" value="GAA2091211.1"/>
    <property type="molecule type" value="Genomic_DNA"/>
</dbReference>
<feature type="chain" id="PRO_5046572443" description="Branched-chain amino acid ABC transporter permease" evidence="11">
    <location>
        <begin position="22"/>
        <end position="461"/>
    </location>
</feature>
<organism evidence="12 13">
    <name type="scientific">Brevibacterium salitolerans</name>
    <dbReference type="NCBI Taxonomy" id="1403566"/>
    <lineage>
        <taxon>Bacteria</taxon>
        <taxon>Bacillati</taxon>
        <taxon>Actinomycetota</taxon>
        <taxon>Actinomycetes</taxon>
        <taxon>Micrococcales</taxon>
        <taxon>Brevibacteriaceae</taxon>
        <taxon>Brevibacterium</taxon>
    </lineage>
</organism>
<keyword evidence="6 10" id="KW-1133">Transmembrane helix</keyword>
<sequence length="461" mass="47442">MILAALLLAALGTLLAPPAAASPLAQETEDAYSIKGTLRDEDREPLEGVRLTGEGEGGSAETVTDDAGRWELRFPAGGTYAVELDESTLPSGVSLAPDESNPREVSFGSTSNAGVIFRFGSGSGEDGASSPAPSDAGGDAGTGGSAGEADSAQPGAEPEGTAPPAAGRSFWVVLGERALAGLTFGLILGLAAVGLSLVYGTTGLNNFSHGETVTLGAVAAFFLSAAGLPFWAAALGAVVVGGLYGYLNDTVLWKPLRDRRAGLVPMMIVSIGFALTMRYVLLFFFGGSTRQLPGAQSQVLRFGPFGITVNNLTSMLIALVIIIAIALVLSYSRLGKATRAVADNPALASASGINVDRVIRLVWIIGAALAALAGILYAFYRPGVTFNMGQQILLMIFAAVTLGGLGTIYGALIGSVFVGLLTEISTIWLAADLKYVGALLMMILVLIFRPQGLLGRKDRIG</sequence>
<feature type="compositionally biased region" description="Basic and acidic residues" evidence="9">
    <location>
        <begin position="37"/>
        <end position="47"/>
    </location>
</feature>
<dbReference type="InterPro" id="IPR008969">
    <property type="entry name" value="CarboxyPept-like_regulatory"/>
</dbReference>
<evidence type="ECO:0000256" key="1">
    <source>
        <dbReference type="ARBA" id="ARBA00004651"/>
    </source>
</evidence>
<comment type="caution">
    <text evidence="12">The sequence shown here is derived from an EMBL/GenBank/DDBJ whole genome shotgun (WGS) entry which is preliminary data.</text>
</comment>
<dbReference type="InterPro" id="IPR001851">
    <property type="entry name" value="ABC_transp_permease"/>
</dbReference>
<dbReference type="CDD" id="cd06582">
    <property type="entry name" value="TM_PBP1_LivH_like"/>
    <property type="match status" value="1"/>
</dbReference>
<evidence type="ECO:0000256" key="8">
    <source>
        <dbReference type="ARBA" id="ARBA00037998"/>
    </source>
</evidence>
<evidence type="ECO:0008006" key="14">
    <source>
        <dbReference type="Google" id="ProtNLM"/>
    </source>
</evidence>
<evidence type="ECO:0000256" key="7">
    <source>
        <dbReference type="ARBA" id="ARBA00023136"/>
    </source>
</evidence>
<evidence type="ECO:0000256" key="5">
    <source>
        <dbReference type="ARBA" id="ARBA00022970"/>
    </source>
</evidence>
<comment type="subcellular location">
    <subcellularLocation>
        <location evidence="1">Cell membrane</location>
        <topology evidence="1">Multi-pass membrane protein</topology>
    </subcellularLocation>
</comment>
<feature type="transmembrane region" description="Helical" evidence="10">
    <location>
        <begin position="178"/>
        <end position="201"/>
    </location>
</feature>
<name>A0ABN2WG93_9MICO</name>
<keyword evidence="2" id="KW-0813">Transport</keyword>
<dbReference type="SUPFAM" id="SSF49464">
    <property type="entry name" value="Carboxypeptidase regulatory domain-like"/>
    <property type="match status" value="1"/>
</dbReference>
<feature type="transmembrane region" description="Helical" evidence="10">
    <location>
        <begin position="392"/>
        <end position="421"/>
    </location>
</feature>
<evidence type="ECO:0000256" key="9">
    <source>
        <dbReference type="SAM" id="MobiDB-lite"/>
    </source>
</evidence>
<feature type="region of interest" description="Disordered" evidence="9">
    <location>
        <begin position="22"/>
        <end position="64"/>
    </location>
</feature>
<accession>A0ABN2WG93</accession>
<evidence type="ECO:0000313" key="13">
    <source>
        <dbReference type="Proteomes" id="UP001500984"/>
    </source>
</evidence>
<evidence type="ECO:0000256" key="3">
    <source>
        <dbReference type="ARBA" id="ARBA00022475"/>
    </source>
</evidence>
<comment type="similarity">
    <text evidence="8">Belongs to the binding-protein-dependent transport system permease family. LivHM subfamily.</text>
</comment>
<feature type="signal peptide" evidence="11">
    <location>
        <begin position="1"/>
        <end position="21"/>
    </location>
</feature>
<feature type="transmembrane region" description="Helical" evidence="10">
    <location>
        <begin position="213"/>
        <end position="246"/>
    </location>
</feature>
<feature type="transmembrane region" description="Helical" evidence="10">
    <location>
        <begin position="307"/>
        <end position="329"/>
    </location>
</feature>
<feature type="region of interest" description="Disordered" evidence="9">
    <location>
        <begin position="118"/>
        <end position="162"/>
    </location>
</feature>
<feature type="compositionally biased region" description="Low complexity" evidence="9">
    <location>
        <begin position="126"/>
        <end position="137"/>
    </location>
</feature>
<evidence type="ECO:0000256" key="6">
    <source>
        <dbReference type="ARBA" id="ARBA00022989"/>
    </source>
</evidence>
<dbReference type="PANTHER" id="PTHR11795">
    <property type="entry name" value="BRANCHED-CHAIN AMINO ACID TRANSPORT SYSTEM PERMEASE PROTEIN LIVH"/>
    <property type="match status" value="1"/>
</dbReference>
<feature type="transmembrane region" description="Helical" evidence="10">
    <location>
        <begin position="361"/>
        <end position="380"/>
    </location>
</feature>
<reference evidence="12 13" key="1">
    <citation type="journal article" date="2019" name="Int. J. Syst. Evol. Microbiol.">
        <title>The Global Catalogue of Microorganisms (GCM) 10K type strain sequencing project: providing services to taxonomists for standard genome sequencing and annotation.</title>
        <authorList>
            <consortium name="The Broad Institute Genomics Platform"/>
            <consortium name="The Broad Institute Genome Sequencing Center for Infectious Disease"/>
            <person name="Wu L."/>
            <person name="Ma J."/>
        </authorList>
    </citation>
    <scope>NUCLEOTIDE SEQUENCE [LARGE SCALE GENOMIC DNA]</scope>
    <source>
        <strain evidence="12 13">JCM 15900</strain>
    </source>
</reference>
<keyword evidence="4 10" id="KW-0812">Transmembrane</keyword>
<protein>
    <recommendedName>
        <fullName evidence="14">Branched-chain amino acid ABC transporter permease</fullName>
    </recommendedName>
</protein>
<feature type="transmembrane region" description="Helical" evidence="10">
    <location>
        <begin position="266"/>
        <end position="286"/>
    </location>
</feature>
<evidence type="ECO:0000256" key="4">
    <source>
        <dbReference type="ARBA" id="ARBA00022692"/>
    </source>
</evidence>
<keyword evidence="7 10" id="KW-0472">Membrane</keyword>
<keyword evidence="3" id="KW-1003">Cell membrane</keyword>
<feature type="transmembrane region" description="Helical" evidence="10">
    <location>
        <begin position="427"/>
        <end position="448"/>
    </location>
</feature>
<evidence type="ECO:0000256" key="2">
    <source>
        <dbReference type="ARBA" id="ARBA00022448"/>
    </source>
</evidence>
<keyword evidence="13" id="KW-1185">Reference proteome</keyword>
<evidence type="ECO:0000256" key="11">
    <source>
        <dbReference type="SAM" id="SignalP"/>
    </source>
</evidence>
<keyword evidence="11" id="KW-0732">Signal</keyword>
<gene>
    <name evidence="12" type="ORF">GCM10009823_08170</name>
</gene>
<dbReference type="PANTHER" id="PTHR11795:SF449">
    <property type="entry name" value="BRANCHED-CHAIN AMINO ACID TRANSPORT PERMEASE PROTEIN LIVH-RELATED"/>
    <property type="match status" value="1"/>
</dbReference>
<dbReference type="InterPro" id="IPR052157">
    <property type="entry name" value="BCAA_transport_permease"/>
</dbReference>
<evidence type="ECO:0000313" key="12">
    <source>
        <dbReference type="EMBL" id="GAA2091211.1"/>
    </source>
</evidence>